<dbReference type="PANTHER" id="PTHR14145:SF2">
    <property type="entry name" value="COP9 SIGNALOSOME COMPLEX SUBUNIT 1"/>
    <property type="match status" value="1"/>
</dbReference>
<comment type="subcellular location">
    <subcellularLocation>
        <location evidence="2">Cytoplasm</location>
    </subcellularLocation>
    <subcellularLocation>
        <location evidence="1">Nucleus</location>
    </subcellularLocation>
</comment>
<reference evidence="8" key="1">
    <citation type="submission" date="2022-11" db="UniProtKB">
        <authorList>
            <consortium name="WormBaseParasite"/>
        </authorList>
    </citation>
    <scope>IDENTIFICATION</scope>
</reference>
<evidence type="ECO:0000259" key="6">
    <source>
        <dbReference type="Pfam" id="PF10602"/>
    </source>
</evidence>
<keyword evidence="3" id="KW-0963">Cytoplasm</keyword>
<dbReference type="GO" id="GO:0005737">
    <property type="term" value="C:cytoplasm"/>
    <property type="evidence" value="ECO:0007669"/>
    <property type="project" value="UniProtKB-SubCell"/>
</dbReference>
<evidence type="ECO:0000256" key="4">
    <source>
        <dbReference type="ARBA" id="ARBA00022790"/>
    </source>
</evidence>
<evidence type="ECO:0000256" key="5">
    <source>
        <dbReference type="ARBA" id="ARBA00023242"/>
    </source>
</evidence>
<dbReference type="Gene3D" id="1.25.40.570">
    <property type="match status" value="1"/>
</dbReference>
<dbReference type="OMA" id="CEAKYEV"/>
<dbReference type="InterPro" id="IPR019585">
    <property type="entry name" value="Rpn7/CSN1"/>
</dbReference>
<accession>A0A915J3X5</accession>
<protein>
    <submittedName>
        <fullName evidence="8">26S proteasome regulatory subunit Rpn7 N-terminal domain-containing protein</fullName>
    </submittedName>
</protein>
<evidence type="ECO:0000313" key="7">
    <source>
        <dbReference type="Proteomes" id="UP000887565"/>
    </source>
</evidence>
<organism evidence="7 8">
    <name type="scientific">Romanomermis culicivorax</name>
    <name type="common">Nematode worm</name>
    <dbReference type="NCBI Taxonomy" id="13658"/>
    <lineage>
        <taxon>Eukaryota</taxon>
        <taxon>Metazoa</taxon>
        <taxon>Ecdysozoa</taxon>
        <taxon>Nematoda</taxon>
        <taxon>Enoplea</taxon>
        <taxon>Dorylaimia</taxon>
        <taxon>Mermithida</taxon>
        <taxon>Mermithoidea</taxon>
        <taxon>Mermithidae</taxon>
        <taxon>Romanomermis</taxon>
    </lineage>
</organism>
<dbReference type="GO" id="GO:0008180">
    <property type="term" value="C:COP9 signalosome"/>
    <property type="evidence" value="ECO:0007669"/>
    <property type="project" value="UniProtKB-KW"/>
</dbReference>
<feature type="domain" description="26S proteasome regulatory subunit Rpn7 N-terminal" evidence="6">
    <location>
        <begin position="12"/>
        <end position="77"/>
    </location>
</feature>
<sequence length="119" mass="13305">PENGKEAVTGRNHALTKLKCAAGLAELANRKYKAAAKLFLQAQFDYLNYPELVSPNNVAIYGSLCALASFDRQDLQKLVIANASFKQFLEAEPQLNDIIMKFYESKYAVCLKLLDDMKV</sequence>
<name>A0A915J3X5_ROMCU</name>
<evidence type="ECO:0000256" key="1">
    <source>
        <dbReference type="ARBA" id="ARBA00004123"/>
    </source>
</evidence>
<keyword evidence="5" id="KW-0539">Nucleus</keyword>
<proteinExistence type="predicted"/>
<dbReference type="WBParaSite" id="nRc.2.0.1.t21172-RA">
    <property type="protein sequence ID" value="nRc.2.0.1.t21172-RA"/>
    <property type="gene ID" value="nRc.2.0.1.g21172"/>
</dbReference>
<keyword evidence="7" id="KW-1185">Reference proteome</keyword>
<dbReference type="InterPro" id="IPR045135">
    <property type="entry name" value="Rpn7_N"/>
</dbReference>
<dbReference type="Proteomes" id="UP000887565">
    <property type="component" value="Unplaced"/>
</dbReference>
<dbReference type="PANTHER" id="PTHR14145">
    <property type="entry name" value="26S PROTESOME SUBUNIT 6"/>
    <property type="match status" value="1"/>
</dbReference>
<evidence type="ECO:0000313" key="8">
    <source>
        <dbReference type="WBParaSite" id="nRc.2.0.1.t21172-RA"/>
    </source>
</evidence>
<dbReference type="Pfam" id="PF10602">
    <property type="entry name" value="RPN7"/>
    <property type="match status" value="1"/>
</dbReference>
<evidence type="ECO:0000256" key="3">
    <source>
        <dbReference type="ARBA" id="ARBA00022490"/>
    </source>
</evidence>
<keyword evidence="4" id="KW-0736">Signalosome</keyword>
<evidence type="ECO:0000256" key="2">
    <source>
        <dbReference type="ARBA" id="ARBA00004496"/>
    </source>
</evidence>
<dbReference type="AlphaFoldDB" id="A0A915J3X5"/>